<accession>A0L7P5</accession>
<name>A0L7P5_MAGMM</name>
<dbReference type="AlphaFoldDB" id="A0L7P5"/>
<dbReference type="Pfam" id="PF14827">
    <property type="entry name" value="dCache_3"/>
    <property type="match status" value="1"/>
</dbReference>
<dbReference type="GO" id="GO:0016020">
    <property type="term" value="C:membrane"/>
    <property type="evidence" value="ECO:0007669"/>
    <property type="project" value="InterPro"/>
</dbReference>
<dbReference type="KEGG" id="mgm:Mmc1_1479"/>
<dbReference type="InterPro" id="IPR004090">
    <property type="entry name" value="Chemotax_Me-accpt_rcpt"/>
</dbReference>
<gene>
    <name evidence="7" type="ordered locus">Mmc1_1479</name>
</gene>
<dbReference type="GO" id="GO:0004888">
    <property type="term" value="F:transmembrane signaling receptor activity"/>
    <property type="evidence" value="ECO:0007669"/>
    <property type="project" value="InterPro"/>
</dbReference>
<dbReference type="eggNOG" id="COG0840">
    <property type="taxonomic scope" value="Bacteria"/>
</dbReference>
<dbReference type="PROSITE" id="PS50111">
    <property type="entry name" value="CHEMOTAXIS_TRANSDUC_2"/>
    <property type="match status" value="1"/>
</dbReference>
<sequence length="640" mass="69501">MFNNLRLWANIMIGMGFAIAFVVIGLIVTGLNNLEGVILRSEEAQLRERAESVITQVQSETRLAQALSALVAHIPLVQEKFEQGDRAWLAQQLEPAYQVIARDFGAKQFQFHTPPAFSFLRLHKPEKFGDDLSSFRHMVVNTNEKKSASQGLESGVAGLGARGIVPVFHGEKHLGSVEFGMSFGPAFFTAFKQKHGADAALYLFKEGKFITFASTMPEALLQPQELKQAYAGKRVYTRRAFNATPYAIYGTMVKDYSGTPLGVVEIAMNRSAHVAAFAKARNQAWIIGGLALLVGLLLALLTARALGRRIRALVQGVNLLAEGNLTVSLPSDGQNEIAELGRATEEMRSYLHDLVSKVEHNASAVNHASREIATSVERQAATSSGMSASVAEITSTMEELSASSSQIAEYSEKVVVIANQTWESSKEGSLAMQSIVTKMEDIKSDNEKSLAEIVDLGSKSKEISKVMEIINNIADQTKLIAFNAALEASSAGESGQRFGVVAAEIRRLADSVTESTSEIERKTREIQDSISRLVITSEKGALGITEGMRESFQTATRLNELVDAASRSTKSAKQISLSTQQQKTASSQVVVALREIVTASSNTADAVEHIAQIANQMTDVSSELKAQVGRFILHEDQHSH</sequence>
<evidence type="ECO:0000256" key="3">
    <source>
        <dbReference type="PROSITE-ProRule" id="PRU00284"/>
    </source>
</evidence>
<feature type="domain" description="Methyl-accepting transducer" evidence="5">
    <location>
        <begin position="361"/>
        <end position="597"/>
    </location>
</feature>
<dbReference type="CDD" id="cd06225">
    <property type="entry name" value="HAMP"/>
    <property type="match status" value="1"/>
</dbReference>
<dbReference type="SUPFAM" id="SSF103190">
    <property type="entry name" value="Sensory domain-like"/>
    <property type="match status" value="1"/>
</dbReference>
<dbReference type="Proteomes" id="UP000002586">
    <property type="component" value="Chromosome"/>
</dbReference>
<dbReference type="PROSITE" id="PS50885">
    <property type="entry name" value="HAMP"/>
    <property type="match status" value="1"/>
</dbReference>
<dbReference type="InterPro" id="IPR003660">
    <property type="entry name" value="HAMP_dom"/>
</dbReference>
<organism evidence="7 8">
    <name type="scientific">Magnetococcus marinus (strain ATCC BAA-1437 / JCM 17883 / MC-1)</name>
    <dbReference type="NCBI Taxonomy" id="156889"/>
    <lineage>
        <taxon>Bacteria</taxon>
        <taxon>Pseudomonadati</taxon>
        <taxon>Pseudomonadota</taxon>
        <taxon>Magnetococcia</taxon>
        <taxon>Magnetococcales</taxon>
        <taxon>Magnetococcaceae</taxon>
        <taxon>Magnetococcus</taxon>
    </lineage>
</organism>
<dbReference type="InterPro" id="IPR029151">
    <property type="entry name" value="Sensor-like_sf"/>
</dbReference>
<evidence type="ECO:0000256" key="1">
    <source>
        <dbReference type="ARBA" id="ARBA00023224"/>
    </source>
</evidence>
<protein>
    <submittedName>
        <fullName evidence="7">Methyl-accepting chemotaxis sensory transducer</fullName>
    </submittedName>
</protein>
<dbReference type="SUPFAM" id="SSF58104">
    <property type="entry name" value="Methyl-accepting chemotaxis protein (MCP) signaling domain"/>
    <property type="match status" value="1"/>
</dbReference>
<keyword evidence="4" id="KW-0812">Transmembrane</keyword>
<dbReference type="PANTHER" id="PTHR32089:SF112">
    <property type="entry name" value="LYSOZYME-LIKE PROTEIN-RELATED"/>
    <property type="match status" value="1"/>
</dbReference>
<dbReference type="RefSeq" id="WP_011713141.1">
    <property type="nucleotide sequence ID" value="NC_008576.1"/>
</dbReference>
<feature type="transmembrane region" description="Helical" evidence="4">
    <location>
        <begin position="7"/>
        <end position="31"/>
    </location>
</feature>
<dbReference type="Pfam" id="PF00015">
    <property type="entry name" value="MCPsignal"/>
    <property type="match status" value="1"/>
</dbReference>
<evidence type="ECO:0000259" key="6">
    <source>
        <dbReference type="PROSITE" id="PS50885"/>
    </source>
</evidence>
<dbReference type="GO" id="GO:0006935">
    <property type="term" value="P:chemotaxis"/>
    <property type="evidence" value="ECO:0007669"/>
    <property type="project" value="InterPro"/>
</dbReference>
<proteinExistence type="inferred from homology"/>
<dbReference type="SMART" id="SM00283">
    <property type="entry name" value="MA"/>
    <property type="match status" value="1"/>
</dbReference>
<feature type="transmembrane region" description="Helical" evidence="4">
    <location>
        <begin position="284"/>
        <end position="303"/>
    </location>
</feature>
<feature type="domain" description="HAMP" evidence="6">
    <location>
        <begin position="304"/>
        <end position="356"/>
    </location>
</feature>
<dbReference type="PRINTS" id="PR00260">
    <property type="entry name" value="CHEMTRNSDUCR"/>
</dbReference>
<dbReference type="Gene3D" id="3.30.450.20">
    <property type="entry name" value="PAS domain"/>
    <property type="match status" value="1"/>
</dbReference>
<keyword evidence="8" id="KW-1185">Reference proteome</keyword>
<evidence type="ECO:0000259" key="5">
    <source>
        <dbReference type="PROSITE" id="PS50111"/>
    </source>
</evidence>
<evidence type="ECO:0000313" key="8">
    <source>
        <dbReference type="Proteomes" id="UP000002586"/>
    </source>
</evidence>
<dbReference type="Gene3D" id="1.10.287.950">
    <property type="entry name" value="Methyl-accepting chemotaxis protein"/>
    <property type="match status" value="1"/>
</dbReference>
<dbReference type="InterPro" id="IPR004089">
    <property type="entry name" value="MCPsignal_dom"/>
</dbReference>
<keyword evidence="4" id="KW-1133">Transmembrane helix</keyword>
<evidence type="ECO:0000313" key="7">
    <source>
        <dbReference type="EMBL" id="ABK43988.1"/>
    </source>
</evidence>
<dbReference type="InterPro" id="IPR029150">
    <property type="entry name" value="dCache_3"/>
</dbReference>
<dbReference type="STRING" id="156889.Mmc1_1479"/>
<keyword evidence="1 3" id="KW-0807">Transducer</keyword>
<keyword evidence="4" id="KW-0472">Membrane</keyword>
<dbReference type="HOGENOM" id="CLU_000445_107_19_5"/>
<dbReference type="GO" id="GO:0007165">
    <property type="term" value="P:signal transduction"/>
    <property type="evidence" value="ECO:0007669"/>
    <property type="project" value="UniProtKB-KW"/>
</dbReference>
<comment type="similarity">
    <text evidence="2">Belongs to the methyl-accepting chemotaxis (MCP) protein family.</text>
</comment>
<dbReference type="PANTHER" id="PTHR32089">
    <property type="entry name" value="METHYL-ACCEPTING CHEMOTAXIS PROTEIN MCPB"/>
    <property type="match status" value="1"/>
</dbReference>
<reference evidence="7 8" key="2">
    <citation type="journal article" date="2012" name="Int. J. Syst. Evol. Microbiol.">
        <title>Magnetococcus marinus gen. nov., sp. nov., a marine, magnetotactic bacterium that represents a novel lineage (Magnetococcaceae fam. nov.; Magnetococcales ord. nov.) at the base of the Alphaproteobacteria.</title>
        <authorList>
            <person name="Bazylinski D.A."/>
            <person name="Williams T.J."/>
            <person name="Lefevre C.T."/>
            <person name="Berg R.J."/>
            <person name="Zhang C.L."/>
            <person name="Bowser S.S."/>
            <person name="Dean A.J."/>
            <person name="Beveridge T.J."/>
        </authorList>
    </citation>
    <scope>NUCLEOTIDE SEQUENCE [LARGE SCALE GENOMIC DNA]</scope>
    <source>
        <strain evidence="8">ATCC BAA-1437 / JCM 17883 / MC-1</strain>
    </source>
</reference>
<dbReference type="EMBL" id="CP000471">
    <property type="protein sequence ID" value="ABK43988.1"/>
    <property type="molecule type" value="Genomic_DNA"/>
</dbReference>
<dbReference type="SMART" id="SM00304">
    <property type="entry name" value="HAMP"/>
    <property type="match status" value="2"/>
</dbReference>
<dbReference type="Pfam" id="PF00672">
    <property type="entry name" value="HAMP"/>
    <property type="match status" value="1"/>
</dbReference>
<evidence type="ECO:0000256" key="2">
    <source>
        <dbReference type="ARBA" id="ARBA00029447"/>
    </source>
</evidence>
<dbReference type="OrthoDB" id="1776073at2"/>
<evidence type="ECO:0000256" key="4">
    <source>
        <dbReference type="SAM" id="Phobius"/>
    </source>
</evidence>
<reference evidence="8" key="1">
    <citation type="journal article" date="2009" name="Appl. Environ. Microbiol.">
        <title>Complete genome sequence of the chemolithoautotrophic marine magnetotactic coccus strain MC-1.</title>
        <authorList>
            <person name="Schubbe S."/>
            <person name="Williams T.J."/>
            <person name="Xie G."/>
            <person name="Kiss H.E."/>
            <person name="Brettin T.S."/>
            <person name="Martinez D."/>
            <person name="Ross C.A."/>
            <person name="Schuler D."/>
            <person name="Cox B.L."/>
            <person name="Nealson K.H."/>
            <person name="Bazylinski D.A."/>
        </authorList>
    </citation>
    <scope>NUCLEOTIDE SEQUENCE [LARGE SCALE GENOMIC DNA]</scope>
    <source>
        <strain evidence="8">ATCC BAA-1437 / JCM 17883 / MC-1</strain>
    </source>
</reference>